<keyword evidence="3" id="KW-0808">Transferase</keyword>
<reference evidence="3 4" key="1">
    <citation type="submission" date="2014-06" db="EMBL/GenBank/DDBJ databases">
        <title>Draft genome sequence of Bacillus gaemokensis JCM 15801 (MCCC 1A00707).</title>
        <authorList>
            <person name="Lai Q."/>
            <person name="Liu Y."/>
            <person name="Shao Z."/>
        </authorList>
    </citation>
    <scope>NUCLEOTIDE SEQUENCE [LARGE SCALE GENOMIC DNA]</scope>
    <source>
        <strain evidence="3 4">JCM 15801</strain>
    </source>
</reference>
<gene>
    <name evidence="3" type="ORF">BAGA_12625</name>
</gene>
<evidence type="ECO:0000313" key="3">
    <source>
        <dbReference type="EMBL" id="KEK25452.1"/>
    </source>
</evidence>
<dbReference type="EMBL" id="JOTM01000002">
    <property type="protein sequence ID" value="KEK25452.1"/>
    <property type="molecule type" value="Genomic_DNA"/>
</dbReference>
<comment type="caution">
    <text evidence="3">The sequence shown here is derived from an EMBL/GenBank/DDBJ whole genome shotgun (WGS) entry which is preliminary data.</text>
</comment>
<dbReference type="STRING" id="574375.AZF08_06750"/>
<dbReference type="SUPFAM" id="SSF53448">
    <property type="entry name" value="Nucleotide-diphospho-sugar transferases"/>
    <property type="match status" value="1"/>
</dbReference>
<dbReference type="PANTHER" id="PTHR22916">
    <property type="entry name" value="GLYCOSYLTRANSFERASE"/>
    <property type="match status" value="1"/>
</dbReference>
<keyword evidence="4" id="KW-1185">Reference proteome</keyword>
<feature type="domain" description="Glycosyltransferase 2-like" evidence="2">
    <location>
        <begin position="7"/>
        <end position="151"/>
    </location>
</feature>
<organism evidence="3 4">
    <name type="scientific">Bacillus gaemokensis</name>
    <dbReference type="NCBI Taxonomy" id="574375"/>
    <lineage>
        <taxon>Bacteria</taxon>
        <taxon>Bacillati</taxon>
        <taxon>Bacillota</taxon>
        <taxon>Bacilli</taxon>
        <taxon>Bacillales</taxon>
        <taxon>Bacillaceae</taxon>
        <taxon>Bacillus</taxon>
        <taxon>Bacillus cereus group</taxon>
    </lineage>
</organism>
<evidence type="ECO:0000259" key="2">
    <source>
        <dbReference type="Pfam" id="PF00535"/>
    </source>
</evidence>
<sequence>MKKTLISVILPIYNVEMYIAECLDSLVDQTIGVENLEVIMVNDCSTDGTGKILDQYALKYDNFKVIHLEKNCGAPGKPRNIGIDLARGKYLIFMDPDDYVPADAYETLFNIAEEYKSDFVMGKMESFNDSDGSTFQHSTFKHYLLQKPYMNTNTEISPFFLQVKTAITLKLVRTSFIRQHKISFIEGMRNGEDKFYDIQLFAKAKKFSYIPKNVYRYRARDDENNLSLTQQDIIASVTNDVKSAEVIKLKLNKKEYNYFQVNALRSILWKVCDPDFNKLSIQQKKELINLIKGVVDDYDVEITRKYLVWEEPLLSLIAKEHIDEALEYNSMLISRRWWLKQGTELQQKYRKQSAIRNSFSWKITKYLRKKNFKLKDIIKRRFRNETKRSNTITNS</sequence>
<evidence type="ECO:0000256" key="1">
    <source>
        <dbReference type="ARBA" id="ARBA00006739"/>
    </source>
</evidence>
<dbReference type="Proteomes" id="UP000027778">
    <property type="component" value="Unassembled WGS sequence"/>
</dbReference>
<dbReference type="Pfam" id="PF00535">
    <property type="entry name" value="Glycos_transf_2"/>
    <property type="match status" value="1"/>
</dbReference>
<dbReference type="GO" id="GO:0016758">
    <property type="term" value="F:hexosyltransferase activity"/>
    <property type="evidence" value="ECO:0007669"/>
    <property type="project" value="UniProtKB-ARBA"/>
</dbReference>
<dbReference type="CDD" id="cd00761">
    <property type="entry name" value="Glyco_tranf_GTA_type"/>
    <property type="match status" value="1"/>
</dbReference>
<accession>A0A073KGB1</accession>
<name>A0A073KGB1_9BACI</name>
<dbReference type="InterPro" id="IPR029044">
    <property type="entry name" value="Nucleotide-diphossugar_trans"/>
</dbReference>
<dbReference type="PANTHER" id="PTHR22916:SF3">
    <property type="entry name" value="UDP-GLCNAC:BETAGAL BETA-1,3-N-ACETYLGLUCOSAMINYLTRANSFERASE-LIKE PROTEIN 1"/>
    <property type="match status" value="1"/>
</dbReference>
<dbReference type="eggNOG" id="COG1215">
    <property type="taxonomic scope" value="Bacteria"/>
</dbReference>
<protein>
    <submittedName>
        <fullName evidence="3">Glycosyl transferase</fullName>
    </submittedName>
</protein>
<dbReference type="RefSeq" id="WP_033673305.1">
    <property type="nucleotide sequence ID" value="NZ_JOTM01000002.1"/>
</dbReference>
<evidence type="ECO:0000313" key="4">
    <source>
        <dbReference type="Proteomes" id="UP000027778"/>
    </source>
</evidence>
<dbReference type="Gene3D" id="3.90.550.10">
    <property type="entry name" value="Spore Coat Polysaccharide Biosynthesis Protein SpsA, Chain A"/>
    <property type="match status" value="1"/>
</dbReference>
<comment type="similarity">
    <text evidence="1">Belongs to the glycosyltransferase 2 family.</text>
</comment>
<proteinExistence type="inferred from homology"/>
<dbReference type="AlphaFoldDB" id="A0A073KGB1"/>
<dbReference type="InterPro" id="IPR001173">
    <property type="entry name" value="Glyco_trans_2-like"/>
</dbReference>